<evidence type="ECO:0000256" key="4">
    <source>
        <dbReference type="ARBA" id="ARBA00022741"/>
    </source>
</evidence>
<keyword evidence="5 8" id="KW-0460">Magnesium</keyword>
<accession>A0A846QLR6</accession>
<dbReference type="PANTHER" id="PTHR19136:SF81">
    <property type="entry name" value="MOLYBDENUM COFACTOR GUANYLYLTRANSFERASE"/>
    <property type="match status" value="1"/>
</dbReference>
<dbReference type="AlphaFoldDB" id="A0A846QLR6"/>
<evidence type="ECO:0000256" key="3">
    <source>
        <dbReference type="ARBA" id="ARBA00022723"/>
    </source>
</evidence>
<comment type="caution">
    <text evidence="8">Lacks conserved residue(s) required for the propagation of feature annotation.</text>
</comment>
<keyword evidence="2 8" id="KW-0808">Transferase</keyword>
<dbReference type="Proteomes" id="UP000580856">
    <property type="component" value="Unassembled WGS sequence"/>
</dbReference>
<evidence type="ECO:0000313" key="10">
    <source>
        <dbReference type="EMBL" id="NJB66385.1"/>
    </source>
</evidence>
<comment type="subcellular location">
    <subcellularLocation>
        <location evidence="8">Cytoplasm</location>
    </subcellularLocation>
</comment>
<keyword evidence="6 8" id="KW-0342">GTP-binding</keyword>
<feature type="binding site" evidence="8">
    <location>
        <begin position="11"/>
        <end position="13"/>
    </location>
    <ligand>
        <name>GTP</name>
        <dbReference type="ChEBI" id="CHEBI:37565"/>
    </ligand>
</feature>
<evidence type="ECO:0000313" key="11">
    <source>
        <dbReference type="Proteomes" id="UP000580856"/>
    </source>
</evidence>
<gene>
    <name evidence="8" type="primary">mobA</name>
    <name evidence="10" type="ORF">GGQ74_000025</name>
</gene>
<dbReference type="HAMAP" id="MF_00316">
    <property type="entry name" value="MobA"/>
    <property type="match status" value="1"/>
</dbReference>
<feature type="domain" description="MobA-like NTP transferase" evidence="9">
    <location>
        <begin position="8"/>
        <end position="157"/>
    </location>
</feature>
<feature type="binding site" evidence="8">
    <location>
        <position position="23"/>
    </location>
    <ligand>
        <name>GTP</name>
        <dbReference type="ChEBI" id="CHEBI:37565"/>
    </ligand>
</feature>
<comment type="catalytic activity">
    <reaction evidence="8">
        <text>Mo-molybdopterin + GTP + H(+) = Mo-molybdopterin guanine dinucleotide + diphosphate</text>
        <dbReference type="Rhea" id="RHEA:34243"/>
        <dbReference type="ChEBI" id="CHEBI:15378"/>
        <dbReference type="ChEBI" id="CHEBI:33019"/>
        <dbReference type="ChEBI" id="CHEBI:37565"/>
        <dbReference type="ChEBI" id="CHEBI:71302"/>
        <dbReference type="ChEBI" id="CHEBI:71310"/>
        <dbReference type="EC" id="2.7.7.77"/>
    </reaction>
</comment>
<dbReference type="EC" id="2.7.7.77" evidence="8"/>
<dbReference type="CDD" id="cd02503">
    <property type="entry name" value="MobA"/>
    <property type="match status" value="1"/>
</dbReference>
<dbReference type="GO" id="GO:0005525">
    <property type="term" value="F:GTP binding"/>
    <property type="evidence" value="ECO:0007669"/>
    <property type="project" value="UniProtKB-UniRule"/>
</dbReference>
<dbReference type="GO" id="GO:0061603">
    <property type="term" value="F:molybdenum cofactor guanylyltransferase activity"/>
    <property type="evidence" value="ECO:0007669"/>
    <property type="project" value="UniProtKB-EC"/>
</dbReference>
<keyword evidence="11" id="KW-1185">Reference proteome</keyword>
<feature type="binding site" evidence="8">
    <location>
        <position position="95"/>
    </location>
    <ligand>
        <name>GTP</name>
        <dbReference type="ChEBI" id="CHEBI:37565"/>
    </ligand>
</feature>
<dbReference type="GO" id="GO:0006777">
    <property type="term" value="P:Mo-molybdopterin cofactor biosynthetic process"/>
    <property type="evidence" value="ECO:0007669"/>
    <property type="project" value="UniProtKB-KW"/>
</dbReference>
<evidence type="ECO:0000256" key="6">
    <source>
        <dbReference type="ARBA" id="ARBA00023134"/>
    </source>
</evidence>
<evidence type="ECO:0000256" key="5">
    <source>
        <dbReference type="ARBA" id="ARBA00022842"/>
    </source>
</evidence>
<evidence type="ECO:0000259" key="9">
    <source>
        <dbReference type="Pfam" id="PF12804"/>
    </source>
</evidence>
<dbReference type="GO" id="GO:0005737">
    <property type="term" value="C:cytoplasm"/>
    <property type="evidence" value="ECO:0007669"/>
    <property type="project" value="UniProtKB-SubCell"/>
</dbReference>
<evidence type="ECO:0000256" key="1">
    <source>
        <dbReference type="ARBA" id="ARBA00022490"/>
    </source>
</evidence>
<comment type="similarity">
    <text evidence="8">Belongs to the MobA family.</text>
</comment>
<dbReference type="GO" id="GO:0046872">
    <property type="term" value="F:metal ion binding"/>
    <property type="evidence" value="ECO:0007669"/>
    <property type="project" value="UniProtKB-KW"/>
</dbReference>
<comment type="cofactor">
    <cofactor evidence="8">
        <name>Mg(2+)</name>
        <dbReference type="ChEBI" id="CHEBI:18420"/>
    </cofactor>
</comment>
<feature type="binding site" evidence="8">
    <location>
        <position position="67"/>
    </location>
    <ligand>
        <name>GTP</name>
        <dbReference type="ChEBI" id="CHEBI:37565"/>
    </ligand>
</feature>
<evidence type="ECO:0000256" key="2">
    <source>
        <dbReference type="ARBA" id="ARBA00022679"/>
    </source>
</evidence>
<dbReference type="SUPFAM" id="SSF53448">
    <property type="entry name" value="Nucleotide-diphospho-sugar transferases"/>
    <property type="match status" value="1"/>
</dbReference>
<keyword evidence="4 8" id="KW-0547">Nucleotide-binding</keyword>
<keyword evidence="7 8" id="KW-0501">Molybdenum cofactor biosynthesis</keyword>
<comment type="function">
    <text evidence="8">Transfers a GMP moiety from GTP to Mo-molybdopterin (Mo-MPT) cofactor (Moco or molybdenum cofactor) to form Mo-molybdopterin guanine dinucleotide (Mo-MGD) cofactor.</text>
</comment>
<keyword evidence="3 8" id="KW-0479">Metal-binding</keyword>
<evidence type="ECO:0000256" key="7">
    <source>
        <dbReference type="ARBA" id="ARBA00023150"/>
    </source>
</evidence>
<comment type="caution">
    <text evidence="10">The sequence shown here is derived from an EMBL/GenBank/DDBJ whole genome shotgun (WGS) entry which is preliminary data.</text>
</comment>
<protein>
    <recommendedName>
        <fullName evidence="8">Probable molybdenum cofactor guanylyltransferase</fullName>
        <shortName evidence="8">MoCo guanylyltransferase</shortName>
        <ecNumber evidence="8">2.7.7.77</ecNumber>
    </recommendedName>
    <alternativeName>
        <fullName evidence="8">GTP:molybdopterin guanylyltransferase</fullName>
    </alternativeName>
    <alternativeName>
        <fullName evidence="8">Mo-MPT guanylyltransferase</fullName>
    </alternativeName>
    <alternativeName>
        <fullName evidence="8">Molybdopterin guanylyltransferase</fullName>
    </alternativeName>
    <alternativeName>
        <fullName evidence="8">Molybdopterin-guanine dinucleotide synthase</fullName>
        <shortName evidence="8">MGD synthase</shortName>
    </alternativeName>
</protein>
<keyword evidence="10" id="KW-0548">Nucleotidyltransferase</keyword>
<reference evidence="10 11" key="1">
    <citation type="submission" date="2020-03" db="EMBL/GenBank/DDBJ databases">
        <title>Genomic Encyclopedia of Type Strains, Phase IV (KMG-IV): sequencing the most valuable type-strain genomes for metagenomic binning, comparative biology and taxonomic classification.</title>
        <authorList>
            <person name="Goeker M."/>
        </authorList>
    </citation>
    <scope>NUCLEOTIDE SEQUENCE [LARGE SCALE GENOMIC DNA]</scope>
    <source>
        <strain evidence="10 11">DSM 24233</strain>
    </source>
</reference>
<dbReference type="RefSeq" id="WP_167939525.1">
    <property type="nucleotide sequence ID" value="NZ_JAATJA010000001.1"/>
</dbReference>
<dbReference type="EMBL" id="JAATJA010000001">
    <property type="protein sequence ID" value="NJB66385.1"/>
    <property type="molecule type" value="Genomic_DNA"/>
</dbReference>
<dbReference type="Gene3D" id="3.90.550.10">
    <property type="entry name" value="Spore Coat Polysaccharide Biosynthesis Protein SpsA, Chain A"/>
    <property type="match status" value="1"/>
</dbReference>
<dbReference type="InterPro" id="IPR029044">
    <property type="entry name" value="Nucleotide-diphossugar_trans"/>
</dbReference>
<sequence length="201" mass="21787">MTQCDIPALVLAGGKSTRLGLDKVGLHFSGKTMLSRMIELAGSLCREVCVSGRDPAELGVCAPWLPDDTAGVGPMGGILTGLRAFGRPLLVLACDLPMLDAPTVARLLAAEAQRPPHAVMTTFRQEETGYIESLVSVYTPQAIPLLEQAMRDGIYKLSRAIPPELRHHVPYSRSEAAVFFNINFPADLAMLRQVENHRLPS</sequence>
<keyword evidence="1 8" id="KW-0963">Cytoplasm</keyword>
<dbReference type="InterPro" id="IPR025877">
    <property type="entry name" value="MobA-like_NTP_Trfase"/>
</dbReference>
<organism evidence="10 11">
    <name type="scientific">Desulfobaculum xiamenense</name>
    <dbReference type="NCBI Taxonomy" id="995050"/>
    <lineage>
        <taxon>Bacteria</taxon>
        <taxon>Pseudomonadati</taxon>
        <taxon>Thermodesulfobacteriota</taxon>
        <taxon>Desulfovibrionia</taxon>
        <taxon>Desulfovibrionales</taxon>
        <taxon>Desulfovibrionaceae</taxon>
        <taxon>Desulfobaculum</taxon>
    </lineage>
</organism>
<evidence type="ECO:0000256" key="8">
    <source>
        <dbReference type="HAMAP-Rule" id="MF_00316"/>
    </source>
</evidence>
<dbReference type="PANTHER" id="PTHR19136">
    <property type="entry name" value="MOLYBDENUM COFACTOR GUANYLYLTRANSFERASE"/>
    <property type="match status" value="1"/>
</dbReference>
<name>A0A846QLR6_9BACT</name>
<feature type="binding site" evidence="8">
    <location>
        <position position="95"/>
    </location>
    <ligand>
        <name>Mg(2+)</name>
        <dbReference type="ChEBI" id="CHEBI:18420"/>
    </ligand>
</feature>
<proteinExistence type="inferred from homology"/>
<comment type="domain">
    <text evidence="8">The N-terminal domain determines nucleotide recognition and specific binding, while the C-terminal domain determines the specific binding to the target protein.</text>
</comment>
<dbReference type="Pfam" id="PF12804">
    <property type="entry name" value="NTP_transf_3"/>
    <property type="match status" value="1"/>
</dbReference>
<dbReference type="InterPro" id="IPR013482">
    <property type="entry name" value="Molybde_CF_guanTrfase"/>
</dbReference>